<keyword evidence="3" id="KW-0808">Transferase</keyword>
<feature type="domain" description="Glycosyl transferase family 1" evidence="1">
    <location>
        <begin position="198"/>
        <end position="354"/>
    </location>
</feature>
<organism evidence="3 4">
    <name type="scientific">Halopenitus persicus</name>
    <dbReference type="NCBI Taxonomy" id="1048396"/>
    <lineage>
        <taxon>Archaea</taxon>
        <taxon>Methanobacteriati</taxon>
        <taxon>Methanobacteriota</taxon>
        <taxon>Stenosarchaea group</taxon>
        <taxon>Halobacteria</taxon>
        <taxon>Halobacteriales</taxon>
        <taxon>Haloferacaceae</taxon>
        <taxon>Halopenitus</taxon>
    </lineage>
</organism>
<dbReference type="RefSeq" id="WP_176819463.1">
    <property type="nucleotide sequence ID" value="NZ_FNPC01000004.1"/>
</dbReference>
<evidence type="ECO:0000313" key="4">
    <source>
        <dbReference type="Proteomes" id="UP000199079"/>
    </source>
</evidence>
<name>A0A1H3J1B6_9EURY</name>
<feature type="domain" description="Glycosyltransferase subfamily 4-like N-terminal" evidence="2">
    <location>
        <begin position="128"/>
        <end position="185"/>
    </location>
</feature>
<evidence type="ECO:0000313" key="3">
    <source>
        <dbReference type="EMBL" id="SDY32964.1"/>
    </source>
</evidence>
<dbReference type="CDD" id="cd03801">
    <property type="entry name" value="GT4_PimA-like"/>
    <property type="match status" value="1"/>
</dbReference>
<dbReference type="OrthoDB" id="132546at2157"/>
<gene>
    <name evidence="3" type="ORF">SAMN05216564_104320</name>
</gene>
<reference evidence="4" key="1">
    <citation type="submission" date="2016-10" db="EMBL/GenBank/DDBJ databases">
        <authorList>
            <person name="Varghese N."/>
            <person name="Submissions S."/>
        </authorList>
    </citation>
    <scope>NUCLEOTIDE SEQUENCE [LARGE SCALE GENOMIC DNA]</scope>
    <source>
        <strain evidence="4">DC30,IBRC 10041,KCTC 4046</strain>
    </source>
</reference>
<dbReference type="AlphaFoldDB" id="A0A1H3J1B6"/>
<proteinExistence type="predicted"/>
<dbReference type="GO" id="GO:0016757">
    <property type="term" value="F:glycosyltransferase activity"/>
    <property type="evidence" value="ECO:0007669"/>
    <property type="project" value="InterPro"/>
</dbReference>
<protein>
    <submittedName>
        <fullName evidence="3">Glycosyltransferase Family 4</fullName>
    </submittedName>
</protein>
<dbReference type="Pfam" id="PF13439">
    <property type="entry name" value="Glyco_transf_4"/>
    <property type="match status" value="1"/>
</dbReference>
<dbReference type="Pfam" id="PF00534">
    <property type="entry name" value="Glycos_transf_1"/>
    <property type="match status" value="1"/>
</dbReference>
<keyword evidence="4" id="KW-1185">Reference proteome</keyword>
<dbReference type="InterPro" id="IPR050194">
    <property type="entry name" value="Glycosyltransferase_grp1"/>
</dbReference>
<dbReference type="PANTHER" id="PTHR45947:SF3">
    <property type="entry name" value="SULFOQUINOVOSYL TRANSFERASE SQD2"/>
    <property type="match status" value="1"/>
</dbReference>
<dbReference type="Gene3D" id="3.40.50.2000">
    <property type="entry name" value="Glycogen Phosphorylase B"/>
    <property type="match status" value="2"/>
</dbReference>
<sequence>MARFVYEMAAETGYDPCLVCNVLDPEVDVRTTDLLTLDINRKIEHTTVDGMELKGIPRILPEIEFTQYVLNRRFWQTALADGDAYFGVGGSNHCCFPLVQGGHSFGSWTATQFWEDRIDRLESASFPRRARDHLSKTIMEWIEGRTYRSADPVFVLSEHTADAVAQRHDIERDEIRVVPYPIDTDLFSPAGIEKPDCDRPTILFVGRFNDSRKNTSLLLQAIDTLREDIPDIRLLLIGDEPDPKLQQQIDALDLNDHVESIDYVDNEKLPAYYRGADVFAIPSQQEGLAIVGLEAMACGTPVVSTQCGGPEEYVIDGETGYLVSADDIDAFADRLTTVLHEDGSRESMANRAREVVVETYSREQVGRVFRTELENLAK</sequence>
<evidence type="ECO:0000259" key="2">
    <source>
        <dbReference type="Pfam" id="PF13439"/>
    </source>
</evidence>
<dbReference type="Proteomes" id="UP000199079">
    <property type="component" value="Unassembled WGS sequence"/>
</dbReference>
<evidence type="ECO:0000259" key="1">
    <source>
        <dbReference type="Pfam" id="PF00534"/>
    </source>
</evidence>
<dbReference type="PANTHER" id="PTHR45947">
    <property type="entry name" value="SULFOQUINOVOSYL TRANSFERASE SQD2"/>
    <property type="match status" value="1"/>
</dbReference>
<dbReference type="InterPro" id="IPR001296">
    <property type="entry name" value="Glyco_trans_1"/>
</dbReference>
<accession>A0A1H3J1B6</accession>
<dbReference type="EMBL" id="FNPC01000004">
    <property type="protein sequence ID" value="SDY32964.1"/>
    <property type="molecule type" value="Genomic_DNA"/>
</dbReference>
<dbReference type="SUPFAM" id="SSF53756">
    <property type="entry name" value="UDP-Glycosyltransferase/glycogen phosphorylase"/>
    <property type="match status" value="1"/>
</dbReference>
<dbReference type="InterPro" id="IPR028098">
    <property type="entry name" value="Glyco_trans_4-like_N"/>
</dbReference>